<keyword evidence="1" id="KW-0732">Signal</keyword>
<protein>
    <submittedName>
        <fullName evidence="2">Peroxisomal primary amine oxidase</fullName>
    </submittedName>
</protein>
<feature type="non-terminal residue" evidence="2">
    <location>
        <position position="61"/>
    </location>
</feature>
<evidence type="ECO:0000313" key="3">
    <source>
        <dbReference type="Proteomes" id="UP001228049"/>
    </source>
</evidence>
<dbReference type="AlphaFoldDB" id="A0AAD9CK68"/>
<keyword evidence="3" id="KW-1185">Reference proteome</keyword>
<sequence length="61" mass="6629">MAYFPVFLCLVVAWSFSGYAIGNPDSLRPRLVTTDAPPAAAKTEALIHSNAAWRTYQVANS</sequence>
<dbReference type="Proteomes" id="UP001228049">
    <property type="component" value="Unassembled WGS sequence"/>
</dbReference>
<gene>
    <name evidence="2" type="ORF">KUDE01_005677</name>
</gene>
<name>A0AAD9CK68_DISEL</name>
<evidence type="ECO:0000256" key="1">
    <source>
        <dbReference type="SAM" id="SignalP"/>
    </source>
</evidence>
<reference evidence="2" key="1">
    <citation type="submission" date="2023-04" db="EMBL/GenBank/DDBJ databases">
        <title>Chromosome-level genome of Chaenocephalus aceratus.</title>
        <authorList>
            <person name="Park H."/>
        </authorList>
    </citation>
    <scope>NUCLEOTIDE SEQUENCE</scope>
    <source>
        <strain evidence="2">DE</strain>
        <tissue evidence="2">Muscle</tissue>
    </source>
</reference>
<organism evidence="2 3">
    <name type="scientific">Dissostichus eleginoides</name>
    <name type="common">Patagonian toothfish</name>
    <name type="synonym">Dissostichus amissus</name>
    <dbReference type="NCBI Taxonomy" id="100907"/>
    <lineage>
        <taxon>Eukaryota</taxon>
        <taxon>Metazoa</taxon>
        <taxon>Chordata</taxon>
        <taxon>Craniata</taxon>
        <taxon>Vertebrata</taxon>
        <taxon>Euteleostomi</taxon>
        <taxon>Actinopterygii</taxon>
        <taxon>Neopterygii</taxon>
        <taxon>Teleostei</taxon>
        <taxon>Neoteleostei</taxon>
        <taxon>Acanthomorphata</taxon>
        <taxon>Eupercaria</taxon>
        <taxon>Perciformes</taxon>
        <taxon>Notothenioidei</taxon>
        <taxon>Nototheniidae</taxon>
        <taxon>Dissostichus</taxon>
    </lineage>
</organism>
<feature type="signal peptide" evidence="1">
    <location>
        <begin position="1"/>
        <end position="22"/>
    </location>
</feature>
<proteinExistence type="predicted"/>
<dbReference type="EMBL" id="JASDAP010000005">
    <property type="protein sequence ID" value="KAK1902717.1"/>
    <property type="molecule type" value="Genomic_DNA"/>
</dbReference>
<evidence type="ECO:0000313" key="2">
    <source>
        <dbReference type="EMBL" id="KAK1902717.1"/>
    </source>
</evidence>
<comment type="caution">
    <text evidence="2">The sequence shown here is derived from an EMBL/GenBank/DDBJ whole genome shotgun (WGS) entry which is preliminary data.</text>
</comment>
<accession>A0AAD9CK68</accession>
<feature type="chain" id="PRO_5042025755" evidence="1">
    <location>
        <begin position="23"/>
        <end position="61"/>
    </location>
</feature>